<feature type="region of interest" description="Disordered" evidence="1">
    <location>
        <begin position="84"/>
        <end position="106"/>
    </location>
</feature>
<keyword evidence="3" id="KW-1185">Reference proteome</keyword>
<protein>
    <submittedName>
        <fullName evidence="2">Uncharacterized protein</fullName>
    </submittedName>
</protein>
<feature type="compositionally biased region" description="Polar residues" evidence="1">
    <location>
        <begin position="135"/>
        <end position="150"/>
    </location>
</feature>
<feature type="region of interest" description="Disordered" evidence="1">
    <location>
        <begin position="135"/>
        <end position="157"/>
    </location>
</feature>
<sequence length="493" mass="55943">MATVAESCISIFDSDLEWPLPPSVIIEEALQDNPFMAAAAGKTFTQELPSTWKRIPRIATTAFTVPTSAVTTLDFHSASDFRHDRFSRSGTPGVKPASSTTSLDHSYKDISSAPRFFPKAQSESHILENYNTRESTIQHSSNRRPASQPQLPEGFMSHQVSSSPEAYILKHNDTDSKVLLTPDGEIKPFYAAQKQAYFGPKRPFPPDTIYYDPRSGFPVHIKSYSQPYQQNTLPLFNPVEGTTGRMSLFKDEIIPTFDMKYYPDLLHLPSRPSDVLVYFNSICAAAALSPNRKAWITDNIRETEVRFCGLDDAVFQMCEAYSGKPLRGPNDVETGKDSAGGNNSKAVPNNSLFFDWALELQECRIHLERLNKLAYVPAMNKCKVDVVWKALVYFRDNWANNIFSRCDYELWEASTEEVKWMKEYHAFNREMQRLIQGVEDDLVEIGKLENIVTAFRGAVWKAEAKFQKLRDAFGFTMAMGEGILTRRWVPLEF</sequence>
<accession>A0AAN8RST8</accession>
<proteinExistence type="predicted"/>
<evidence type="ECO:0000256" key="1">
    <source>
        <dbReference type="SAM" id="MobiDB-lite"/>
    </source>
</evidence>
<dbReference type="EMBL" id="JAVHJM010000007">
    <property type="protein sequence ID" value="KAK6510625.1"/>
    <property type="molecule type" value="Genomic_DNA"/>
</dbReference>
<dbReference type="Proteomes" id="UP001307849">
    <property type="component" value="Unassembled WGS sequence"/>
</dbReference>
<comment type="caution">
    <text evidence="2">The sequence shown here is derived from an EMBL/GenBank/DDBJ whole genome shotgun (WGS) entry which is preliminary data.</text>
</comment>
<evidence type="ECO:0000313" key="3">
    <source>
        <dbReference type="Proteomes" id="UP001307849"/>
    </source>
</evidence>
<gene>
    <name evidence="2" type="ORF">TWF506_009728</name>
</gene>
<evidence type="ECO:0000313" key="2">
    <source>
        <dbReference type="EMBL" id="KAK6510625.1"/>
    </source>
</evidence>
<reference evidence="2 3" key="1">
    <citation type="submission" date="2019-10" db="EMBL/GenBank/DDBJ databases">
        <authorList>
            <person name="Palmer J.M."/>
        </authorList>
    </citation>
    <scope>NUCLEOTIDE SEQUENCE [LARGE SCALE GENOMIC DNA]</scope>
    <source>
        <strain evidence="2 3">TWF506</strain>
    </source>
</reference>
<dbReference type="AlphaFoldDB" id="A0AAN8RST8"/>
<organism evidence="2 3">
    <name type="scientific">Arthrobotrys conoides</name>
    <dbReference type="NCBI Taxonomy" id="74498"/>
    <lineage>
        <taxon>Eukaryota</taxon>
        <taxon>Fungi</taxon>
        <taxon>Dikarya</taxon>
        <taxon>Ascomycota</taxon>
        <taxon>Pezizomycotina</taxon>
        <taxon>Orbiliomycetes</taxon>
        <taxon>Orbiliales</taxon>
        <taxon>Orbiliaceae</taxon>
        <taxon>Arthrobotrys</taxon>
    </lineage>
</organism>
<name>A0AAN8RST8_9PEZI</name>